<dbReference type="eggNOG" id="KOG4124">
    <property type="taxonomic scope" value="Eukaryota"/>
</dbReference>
<keyword evidence="3 5" id="KW-0863">Zinc-finger</keyword>
<protein>
    <recommendedName>
        <fullName evidence="7">C2H2-type domain-containing protein</fullName>
    </recommendedName>
</protein>
<feature type="compositionally biased region" description="Low complexity" evidence="6">
    <location>
        <begin position="28"/>
        <end position="44"/>
    </location>
</feature>
<dbReference type="HOGENOM" id="CLU_013026_0_1_1"/>
<proteinExistence type="predicted"/>
<organism evidence="8 9">
    <name type="scientific">Naumovozyma castellii</name>
    <name type="common">Yeast</name>
    <name type="synonym">Saccharomyces castellii</name>
    <dbReference type="NCBI Taxonomy" id="27288"/>
    <lineage>
        <taxon>Eukaryota</taxon>
        <taxon>Fungi</taxon>
        <taxon>Dikarya</taxon>
        <taxon>Ascomycota</taxon>
        <taxon>Saccharomycotina</taxon>
        <taxon>Saccharomycetes</taxon>
        <taxon>Saccharomycetales</taxon>
        <taxon>Saccharomycetaceae</taxon>
        <taxon>Naumovozyma</taxon>
    </lineage>
</organism>
<feature type="region of interest" description="Disordered" evidence="6">
    <location>
        <begin position="491"/>
        <end position="523"/>
    </location>
</feature>
<dbReference type="Proteomes" id="UP000001640">
    <property type="component" value="Chromosome 1"/>
</dbReference>
<dbReference type="AlphaFoldDB" id="G0V5S7"/>
<reference key="2">
    <citation type="submission" date="2011-08" db="EMBL/GenBank/DDBJ databases">
        <title>Genome sequence of Naumovozyma castellii.</title>
        <authorList>
            <person name="Gordon J.L."/>
            <person name="Armisen D."/>
            <person name="Proux-Wera E."/>
            <person name="OhEigeartaigh S.S."/>
            <person name="Byrne K.P."/>
            <person name="Wolfe K.H."/>
        </authorList>
    </citation>
    <scope>NUCLEOTIDE SEQUENCE</scope>
    <source>
        <strain>Type strain:CBS 4309</strain>
    </source>
</reference>
<evidence type="ECO:0000256" key="6">
    <source>
        <dbReference type="SAM" id="MobiDB-lite"/>
    </source>
</evidence>
<name>G0V5S7_NAUCA</name>
<keyword evidence="9" id="KW-1185">Reference proteome</keyword>
<dbReference type="SMART" id="SM00355">
    <property type="entry name" value="ZnF_C2H2"/>
    <property type="match status" value="3"/>
</dbReference>
<evidence type="ECO:0000256" key="4">
    <source>
        <dbReference type="ARBA" id="ARBA00022833"/>
    </source>
</evidence>
<keyword evidence="4" id="KW-0862">Zinc</keyword>
<dbReference type="GO" id="GO:0005634">
    <property type="term" value="C:nucleus"/>
    <property type="evidence" value="ECO:0007669"/>
    <property type="project" value="TreeGrafter"/>
</dbReference>
<evidence type="ECO:0000313" key="8">
    <source>
        <dbReference type="EMBL" id="CCC66815.1"/>
    </source>
</evidence>
<feature type="compositionally biased region" description="Polar residues" evidence="6">
    <location>
        <begin position="58"/>
        <end position="71"/>
    </location>
</feature>
<feature type="region of interest" description="Disordered" evidence="6">
    <location>
        <begin position="1"/>
        <end position="71"/>
    </location>
</feature>
<feature type="region of interest" description="Disordered" evidence="6">
    <location>
        <begin position="270"/>
        <end position="289"/>
    </location>
</feature>
<dbReference type="PROSITE" id="PS50157">
    <property type="entry name" value="ZINC_FINGER_C2H2_2"/>
    <property type="match status" value="2"/>
</dbReference>
<dbReference type="PROSITE" id="PS00028">
    <property type="entry name" value="ZINC_FINGER_C2H2_1"/>
    <property type="match status" value="2"/>
</dbReference>
<dbReference type="EMBL" id="HE576752">
    <property type="protein sequence ID" value="CCC66815.1"/>
    <property type="molecule type" value="Genomic_DNA"/>
</dbReference>
<dbReference type="FunCoup" id="G0V5S7">
    <property type="interactions" value="2619"/>
</dbReference>
<dbReference type="InterPro" id="IPR051580">
    <property type="entry name" value="ZnF-Chromatin_assoc"/>
</dbReference>
<feature type="compositionally biased region" description="Polar residues" evidence="6">
    <location>
        <begin position="270"/>
        <end position="284"/>
    </location>
</feature>
<keyword evidence="2" id="KW-0677">Repeat</keyword>
<accession>G0V5S7</accession>
<dbReference type="Gene3D" id="3.30.160.60">
    <property type="entry name" value="Classic Zinc Finger"/>
    <property type="match status" value="1"/>
</dbReference>
<dbReference type="GO" id="GO:0008270">
    <property type="term" value="F:zinc ion binding"/>
    <property type="evidence" value="ECO:0007669"/>
    <property type="project" value="UniProtKB-KW"/>
</dbReference>
<dbReference type="PANTHER" id="PTHR23057">
    <property type="entry name" value="JUXTAPOSED WITH ANOTHER ZINC FINGER PROTEIN 1"/>
    <property type="match status" value="1"/>
</dbReference>
<evidence type="ECO:0000256" key="5">
    <source>
        <dbReference type="PROSITE-ProRule" id="PRU00042"/>
    </source>
</evidence>
<evidence type="ECO:0000259" key="7">
    <source>
        <dbReference type="PROSITE" id="PS50157"/>
    </source>
</evidence>
<dbReference type="GeneID" id="96900304"/>
<dbReference type="InterPro" id="IPR013087">
    <property type="entry name" value="Znf_C2H2_type"/>
</dbReference>
<keyword evidence="1" id="KW-0479">Metal-binding</keyword>
<dbReference type="OMA" id="DHEEHKP"/>
<feature type="compositionally biased region" description="Polar residues" evidence="6">
    <location>
        <begin position="1"/>
        <end position="20"/>
    </location>
</feature>
<feature type="compositionally biased region" description="Low complexity" evidence="6">
    <location>
        <begin position="494"/>
        <end position="513"/>
    </location>
</feature>
<dbReference type="OrthoDB" id="3269380at2759"/>
<dbReference type="FunFam" id="3.30.160.60:FF:001987">
    <property type="entry name" value="Transcription factor SFP1"/>
    <property type="match status" value="1"/>
</dbReference>
<dbReference type="KEGG" id="ncs:NCAS_0A02570"/>
<evidence type="ECO:0000313" key="9">
    <source>
        <dbReference type="Proteomes" id="UP000001640"/>
    </source>
</evidence>
<evidence type="ECO:0000256" key="2">
    <source>
        <dbReference type="ARBA" id="ARBA00022737"/>
    </source>
</evidence>
<dbReference type="InParanoid" id="G0V5S7"/>
<feature type="domain" description="C2H2-type" evidence="7">
    <location>
        <begin position="541"/>
        <end position="571"/>
    </location>
</feature>
<dbReference type="STRING" id="1064592.G0V5S7"/>
<dbReference type="InterPro" id="IPR036236">
    <property type="entry name" value="Znf_C2H2_sf"/>
</dbReference>
<evidence type="ECO:0000256" key="1">
    <source>
        <dbReference type="ARBA" id="ARBA00022723"/>
    </source>
</evidence>
<reference evidence="8 9" key="1">
    <citation type="journal article" date="2011" name="Proc. Natl. Acad. Sci. U.S.A.">
        <title>Evolutionary erosion of yeast sex chromosomes by mating-type switching accidents.</title>
        <authorList>
            <person name="Gordon J.L."/>
            <person name="Armisen D."/>
            <person name="Proux-Wera E."/>
            <person name="Oheigeartaigh S.S."/>
            <person name="Byrne K.P."/>
            <person name="Wolfe K.H."/>
        </authorList>
    </citation>
    <scope>NUCLEOTIDE SEQUENCE [LARGE SCALE GENOMIC DNA]</scope>
    <source>
        <strain evidence="9">ATCC 76901 / BCRC 22586 / CBS 4309 / NBRC 1992 / NRRL Y-12630</strain>
    </source>
</reference>
<feature type="domain" description="C2H2-type" evidence="7">
    <location>
        <begin position="602"/>
        <end position="626"/>
    </location>
</feature>
<feature type="region of interest" description="Disordered" evidence="6">
    <location>
        <begin position="342"/>
        <end position="368"/>
    </location>
</feature>
<evidence type="ECO:0000256" key="3">
    <source>
        <dbReference type="ARBA" id="ARBA00022771"/>
    </source>
</evidence>
<dbReference type="RefSeq" id="XP_003673206.1">
    <property type="nucleotide sequence ID" value="XM_003673158.1"/>
</dbReference>
<dbReference type="SUPFAM" id="SSF57667">
    <property type="entry name" value="beta-beta-alpha zinc fingers"/>
    <property type="match status" value="1"/>
</dbReference>
<dbReference type="PANTHER" id="PTHR23057:SF0">
    <property type="entry name" value="JUXTAPOSED WITH ANOTHER ZINC FINGER PROTEIN 1"/>
    <property type="match status" value="1"/>
</dbReference>
<gene>
    <name evidence="8" type="primary">NCAS0A02570</name>
    <name evidence="8" type="ordered locus">NCAS_0A02570</name>
</gene>
<sequence length="626" mass="69076">MNQGGMTMSDNTAAMSSTSPGILMGDVTSSRSRSNSNTNNNTSNANFQNDTHLDPLSIPTNPTSSSSLATNQDMARLRRESIAHSQGVGGVSWGSLTVGSWLRDEVMFHATLKNSKSRNNSLIYPYMTSNKKRPSITVNNVNYFASFGPTATSPPVSHSAYLPNLEQQYCKDYSCCGLSLPSLHDLLKHYEETHIDNSLPSSVMINHNTHSISKPSTNTNILHQNLHNTISNSQLKKNSTASSSHQNSNNQTHIIQQTLDQSKHITSSLASNQHVPMNQPSFSQKGKKKSVNYSGSTIAASQPSNIQASNASSMISQTPQLHLNDNLIDTVPTNDVFLQTTSNNGNVNSQVSRNQTSSKTSPQHTFNNYSFNISKDNKTNMNRNDSIDLAFMDNNLLTSDTSFPPPFMNTLTPGMNLNINMNNTVTSNNNNANMASSPHTVIMGPPSHHHQPHNILSSIQGNHPNQTSTLIPELSMHGDNLTMNSQIHSKAFQNNNGRSPNGSNVNNNNNVHNSTANRPNGYIDDPARRLYVMDHEEHKPFKCPVIGCEKTYKNQNGLKYHKIHGHQNQKLQENPDGTFTILDPDSNEPFFDNAGNAKDKPYRCEVCGKRYKNLNGLKYHRGHSTH</sequence>